<dbReference type="AlphaFoldDB" id="A0A3M7MC22"/>
<dbReference type="EMBL" id="KE747828">
    <property type="protein sequence ID" value="RMZ71950.1"/>
    <property type="molecule type" value="Genomic_DNA"/>
</dbReference>
<comment type="catalytic activity">
    <reaction evidence="5">
        <text>[(1-&gt;4)-beta-D-glucosyl]n+m + reduced acceptor + O2 = 4-dehydro-beta-D-glucosyl-[(1-&gt;4)-beta-D-glucosyl]n-1 + [(1-&gt;4)-beta-D-glucosyl]m + acceptor + H2O.</text>
        <dbReference type="EC" id="1.14.99.56"/>
    </reaction>
</comment>
<dbReference type="CDD" id="cd21175">
    <property type="entry name" value="LPMO_AA9"/>
    <property type="match status" value="1"/>
</dbReference>
<feature type="chain" id="PRO_5017989727" description="AA9 family lytic polysaccharide monooxygenase" evidence="6">
    <location>
        <begin position="20"/>
        <end position="224"/>
    </location>
</feature>
<dbReference type="Gene3D" id="2.70.50.70">
    <property type="match status" value="1"/>
</dbReference>
<evidence type="ECO:0000259" key="7">
    <source>
        <dbReference type="Pfam" id="PF03443"/>
    </source>
</evidence>
<reference evidence="8 9" key="1">
    <citation type="journal article" date="2014" name="PLoS ONE">
        <title>De novo Genome Assembly of the Fungal Plant Pathogen Pyrenophora semeniperda.</title>
        <authorList>
            <person name="Soliai M.M."/>
            <person name="Meyer S.E."/>
            <person name="Udall J.A."/>
            <person name="Elzinga D.E."/>
            <person name="Hermansen R.A."/>
            <person name="Bodily P.M."/>
            <person name="Hart A.A."/>
            <person name="Coleman C.E."/>
        </authorList>
    </citation>
    <scope>NUCLEOTIDE SEQUENCE [LARGE SCALE GENOMIC DNA]</scope>
    <source>
        <strain evidence="8 9">CCB06</strain>
        <tissue evidence="8">Mycelium</tissue>
    </source>
</reference>
<dbReference type="InterPro" id="IPR005103">
    <property type="entry name" value="AA9_LPMO"/>
</dbReference>
<evidence type="ECO:0000256" key="4">
    <source>
        <dbReference type="ARBA" id="ARBA00023157"/>
    </source>
</evidence>
<dbReference type="PANTHER" id="PTHR33353">
    <property type="entry name" value="PUTATIVE (AFU_ORTHOLOGUE AFUA_1G12560)-RELATED"/>
    <property type="match status" value="1"/>
</dbReference>
<keyword evidence="9" id="KW-1185">Reference proteome</keyword>
<gene>
    <name evidence="8" type="ORF">GMOD_00009310</name>
</gene>
<organism evidence="8 9">
    <name type="scientific">Pyrenophora seminiperda CCB06</name>
    <dbReference type="NCBI Taxonomy" id="1302712"/>
    <lineage>
        <taxon>Eukaryota</taxon>
        <taxon>Fungi</taxon>
        <taxon>Dikarya</taxon>
        <taxon>Ascomycota</taxon>
        <taxon>Pezizomycotina</taxon>
        <taxon>Dothideomycetes</taxon>
        <taxon>Pleosporomycetidae</taxon>
        <taxon>Pleosporales</taxon>
        <taxon>Pleosporineae</taxon>
        <taxon>Pleosporaceae</taxon>
        <taxon>Pyrenophora</taxon>
    </lineage>
</organism>
<dbReference type="Pfam" id="PF03443">
    <property type="entry name" value="AA9"/>
    <property type="match status" value="1"/>
</dbReference>
<dbReference type="Proteomes" id="UP000265663">
    <property type="component" value="Unassembled WGS sequence"/>
</dbReference>
<evidence type="ECO:0000256" key="2">
    <source>
        <dbReference type="ARBA" id="ARBA00004613"/>
    </source>
</evidence>
<keyword evidence="4 5" id="KW-1015">Disulfide bond</keyword>
<dbReference type="GO" id="GO:0030248">
    <property type="term" value="F:cellulose binding"/>
    <property type="evidence" value="ECO:0007669"/>
    <property type="project" value="UniProtKB-UniRule"/>
</dbReference>
<comment type="function">
    <text evidence="5">Lytic polysaccharide monooxygenase (LMPO) that depolymerizes crystalline and amorphous polysaccharides via the oxidation of scissile alpha- or beta-(1-4)-glycosidic bonds, yielding C1 and/or C4 oxidation products. Catalysis by LPMOs requires the reduction of the active-site copper from Cu(II) to Cu(I) by a reducing agent and H(2)O(2) or O(2) as a cosubstrate.</text>
</comment>
<keyword evidence="8" id="KW-0378">Hydrolase</keyword>
<keyword evidence="5" id="KW-0119">Carbohydrate metabolism</keyword>
<comment type="cofactor">
    <cofactor evidence="1">
        <name>Cu(2+)</name>
        <dbReference type="ChEBI" id="CHEBI:29036"/>
    </cofactor>
</comment>
<evidence type="ECO:0000256" key="1">
    <source>
        <dbReference type="ARBA" id="ARBA00001973"/>
    </source>
</evidence>
<feature type="signal peptide" evidence="6">
    <location>
        <begin position="1"/>
        <end position="19"/>
    </location>
</feature>
<evidence type="ECO:0000313" key="9">
    <source>
        <dbReference type="Proteomes" id="UP000265663"/>
    </source>
</evidence>
<sequence>MGDTSTALLIAVAATLSSAHYTLPSLNSDGTWLHVRQAKNWQDNGFVGDVTSSDIRCNQLKPGTSGALSVAAGSSVKVSVNPSAYHPGPFQSYLAKVPDGQDVNTWDPTGAVWFRIYAEQPKFGSSLTWLSASTYNIAIPSCLPAGKYLMRNEHIALHTAGTKGGAQFYLSCGQLEVTGGGSKSPSNLVAFPGAYSATDPGILININYPIPTSYKNPGPATFTC</sequence>
<dbReference type="InterPro" id="IPR049892">
    <property type="entry name" value="AA9"/>
</dbReference>
<accession>A0A3M7MC22</accession>
<keyword evidence="3 5" id="KW-0964">Secreted</keyword>
<keyword evidence="6" id="KW-0732">Signal</keyword>
<protein>
    <recommendedName>
        <fullName evidence="5">AA9 family lytic polysaccharide monooxygenase</fullName>
        <ecNumber evidence="5">1.14.99.56</ecNumber>
    </recommendedName>
    <alternativeName>
        <fullName evidence="5">Endo-beta-1,4-glucanase</fullName>
    </alternativeName>
    <alternativeName>
        <fullName evidence="5">Glycosyl hydrolase 61 family protein</fullName>
    </alternativeName>
</protein>
<evidence type="ECO:0000256" key="3">
    <source>
        <dbReference type="ARBA" id="ARBA00022525"/>
    </source>
</evidence>
<evidence type="ECO:0000256" key="5">
    <source>
        <dbReference type="RuleBase" id="RU368122"/>
    </source>
</evidence>
<keyword evidence="5" id="KW-0624">Polysaccharide degradation</keyword>
<evidence type="ECO:0000313" key="8">
    <source>
        <dbReference type="EMBL" id="RMZ71950.1"/>
    </source>
</evidence>
<evidence type="ECO:0000256" key="6">
    <source>
        <dbReference type="SAM" id="SignalP"/>
    </source>
</evidence>
<comment type="domain">
    <text evidence="5">Has a modular structure: an endo-beta-1,4-glucanase catalytic module at the N-terminus, a linker rich in serines and threonines, and a C-terminal carbohydrate-binding module (CBM).</text>
</comment>
<dbReference type="GO" id="GO:0005576">
    <property type="term" value="C:extracellular region"/>
    <property type="evidence" value="ECO:0007669"/>
    <property type="project" value="UniProtKB-SubCell"/>
</dbReference>
<name>A0A3M7MC22_9PLEO</name>
<comment type="subcellular location">
    <subcellularLocation>
        <location evidence="2 5">Secreted</location>
    </subcellularLocation>
</comment>
<dbReference type="GO" id="GO:0030245">
    <property type="term" value="P:cellulose catabolic process"/>
    <property type="evidence" value="ECO:0007669"/>
    <property type="project" value="UniProtKB-UniRule"/>
</dbReference>
<dbReference type="OrthoDB" id="5271017at2759"/>
<dbReference type="EC" id="1.14.99.56" evidence="5"/>
<feature type="domain" description="Auxiliary Activity family 9 catalytic" evidence="7">
    <location>
        <begin position="20"/>
        <end position="214"/>
    </location>
</feature>
<proteinExistence type="predicted"/>
<dbReference type="PANTHER" id="PTHR33353:SF3">
    <property type="entry name" value="ENDOGLUCANASE II"/>
    <property type="match status" value="1"/>
</dbReference>
<dbReference type="GO" id="GO:0008810">
    <property type="term" value="F:cellulase activity"/>
    <property type="evidence" value="ECO:0007669"/>
    <property type="project" value="UniProtKB-UniRule"/>
</dbReference>
<keyword evidence="5" id="KW-0136">Cellulose degradation</keyword>